<dbReference type="InterPro" id="IPR040442">
    <property type="entry name" value="Pyrv_kinase-like_dom_sf"/>
</dbReference>
<dbReference type="GO" id="GO:0016301">
    <property type="term" value="F:kinase activity"/>
    <property type="evidence" value="ECO:0007669"/>
    <property type="project" value="UniProtKB-KW"/>
</dbReference>
<evidence type="ECO:0000256" key="11">
    <source>
        <dbReference type="ARBA" id="ARBA00023317"/>
    </source>
</evidence>
<keyword evidence="7 13" id="KW-0418">Kinase</keyword>
<evidence type="ECO:0000256" key="6">
    <source>
        <dbReference type="ARBA" id="ARBA00022741"/>
    </source>
</evidence>
<evidence type="ECO:0000256" key="10">
    <source>
        <dbReference type="ARBA" id="ARBA00023152"/>
    </source>
</evidence>
<dbReference type="Gene3D" id="3.20.20.60">
    <property type="entry name" value="Phosphoenolpyruvate-binding domains"/>
    <property type="match status" value="1"/>
</dbReference>
<keyword evidence="8" id="KW-0067">ATP-binding</keyword>
<dbReference type="EC" id="2.7.1.40" evidence="3 12"/>
<evidence type="ECO:0000256" key="12">
    <source>
        <dbReference type="NCBIfam" id="TIGR01064"/>
    </source>
</evidence>
<dbReference type="InterPro" id="IPR036918">
    <property type="entry name" value="Pyrv_Knase_C_sf"/>
</dbReference>
<dbReference type="Gene3D" id="3.40.1380.20">
    <property type="entry name" value="Pyruvate kinase, C-terminal domain"/>
    <property type="match status" value="1"/>
</dbReference>
<dbReference type="GO" id="GO:0000287">
    <property type="term" value="F:magnesium ion binding"/>
    <property type="evidence" value="ECO:0007669"/>
    <property type="project" value="UniProtKB-UniRule"/>
</dbReference>
<keyword evidence="5" id="KW-0479">Metal-binding</keyword>
<evidence type="ECO:0000256" key="2">
    <source>
        <dbReference type="ARBA" id="ARBA00008663"/>
    </source>
</evidence>
<evidence type="ECO:0000313" key="16">
    <source>
        <dbReference type="EMBL" id="MCA9397316.1"/>
    </source>
</evidence>
<feature type="domain" description="Pyruvate kinase barrel" evidence="14">
    <location>
        <begin position="1"/>
        <end position="322"/>
    </location>
</feature>
<evidence type="ECO:0000256" key="8">
    <source>
        <dbReference type="ARBA" id="ARBA00022840"/>
    </source>
</evidence>
<reference evidence="16" key="2">
    <citation type="journal article" date="2021" name="Microbiome">
        <title>Successional dynamics and alternative stable states in a saline activated sludge microbial community over 9 years.</title>
        <authorList>
            <person name="Wang Y."/>
            <person name="Ye J."/>
            <person name="Ju F."/>
            <person name="Liu L."/>
            <person name="Boyd J.A."/>
            <person name="Deng Y."/>
            <person name="Parks D.H."/>
            <person name="Jiang X."/>
            <person name="Yin X."/>
            <person name="Woodcroft B.J."/>
            <person name="Tyson G.W."/>
            <person name="Hugenholtz P."/>
            <person name="Polz M.F."/>
            <person name="Zhang T."/>
        </authorList>
    </citation>
    <scope>NUCLEOTIDE SEQUENCE</scope>
    <source>
        <strain evidence="16">HKST-UBA02</strain>
    </source>
</reference>
<comment type="similarity">
    <text evidence="2 13">Belongs to the pyruvate kinase family.</text>
</comment>
<dbReference type="InterPro" id="IPR015795">
    <property type="entry name" value="Pyrv_Knase_C"/>
</dbReference>
<dbReference type="InterPro" id="IPR001697">
    <property type="entry name" value="Pyr_Knase"/>
</dbReference>
<evidence type="ECO:0000256" key="13">
    <source>
        <dbReference type="RuleBase" id="RU000504"/>
    </source>
</evidence>
<accession>A0A955RWK0</accession>
<dbReference type="InterPro" id="IPR015793">
    <property type="entry name" value="Pyrv_Knase_brl"/>
</dbReference>
<evidence type="ECO:0000256" key="4">
    <source>
        <dbReference type="ARBA" id="ARBA00022679"/>
    </source>
</evidence>
<dbReference type="Pfam" id="PF02887">
    <property type="entry name" value="PK_C"/>
    <property type="match status" value="1"/>
</dbReference>
<dbReference type="NCBIfam" id="TIGR01064">
    <property type="entry name" value="pyruv_kin"/>
    <property type="match status" value="1"/>
</dbReference>
<evidence type="ECO:0000259" key="15">
    <source>
        <dbReference type="Pfam" id="PF02887"/>
    </source>
</evidence>
<dbReference type="PRINTS" id="PR01050">
    <property type="entry name" value="PYRUVTKNASE"/>
</dbReference>
<dbReference type="Pfam" id="PF00224">
    <property type="entry name" value="PK"/>
    <property type="match status" value="1"/>
</dbReference>
<sequence>MKNTKIVATIGPSTESPELMKQLIESGVNVFRFNMKHNTLEWHKEKILQAKDTAKTLQRPLGIMIDLQGPEIRIETANAEDIEVSKDKEIVCIHSEVEAFPEKCIMIPYTEVFEALEVGDKFTIDDGYIQLEVTEKSGRKITAKALNDNIIKTRKSLNLIQKDVSLPSLTDSDIEKLKIGAEVDVDFVALSFVRNKEDINALKKELDKRNINAQIVAKVESQKGVDNIEEIIDASDVIMVARGDLGIETPIERVTHFQKETIKQCRQKAKPVIVATQMLQSMIENPVPTRAEVADVSNAVFDLTDCVMLSGESASGKYPIETTQIMSKIIEYNEPFVESKPFIFKDYDQTKHIAHSAVSIADTSSIQKIICFTQTGYTARVVSSFRPKTPILAVSNLNSTVGALTMSYGTTSIKTEYPVGEVDSFNKIVEHLIEDGHVTRGERIIMIHGQHLGEPGHTNSLVILQT</sequence>
<evidence type="ECO:0000256" key="3">
    <source>
        <dbReference type="ARBA" id="ARBA00012142"/>
    </source>
</evidence>
<keyword evidence="4 13" id="KW-0808">Transferase</keyword>
<dbReference type="Gene3D" id="2.40.33.10">
    <property type="entry name" value="PK beta-barrel domain-like"/>
    <property type="match status" value="1"/>
</dbReference>
<keyword evidence="11 16" id="KW-0670">Pyruvate</keyword>
<evidence type="ECO:0000256" key="1">
    <source>
        <dbReference type="ARBA" id="ARBA00004997"/>
    </source>
</evidence>
<keyword evidence="9 13" id="KW-0460">Magnesium</keyword>
<dbReference type="EMBL" id="JAGQKY010000016">
    <property type="protein sequence ID" value="MCA9397316.1"/>
    <property type="molecule type" value="Genomic_DNA"/>
</dbReference>
<dbReference type="NCBIfam" id="NF004491">
    <property type="entry name" value="PRK05826.1"/>
    <property type="match status" value="1"/>
</dbReference>
<organism evidence="16 17">
    <name type="scientific">candidate division WWE3 bacterium</name>
    <dbReference type="NCBI Taxonomy" id="2053526"/>
    <lineage>
        <taxon>Bacteria</taxon>
        <taxon>Katanobacteria</taxon>
    </lineage>
</organism>
<reference evidence="16" key="1">
    <citation type="submission" date="2020-04" db="EMBL/GenBank/DDBJ databases">
        <authorList>
            <person name="Zhang T."/>
        </authorList>
    </citation>
    <scope>NUCLEOTIDE SEQUENCE</scope>
    <source>
        <strain evidence="16">HKST-UBA02</strain>
    </source>
</reference>
<evidence type="ECO:0000256" key="9">
    <source>
        <dbReference type="ARBA" id="ARBA00022842"/>
    </source>
</evidence>
<comment type="pathway">
    <text evidence="1 13">Carbohydrate degradation; glycolysis; pyruvate from D-glyceraldehyde 3-phosphate: step 5/5.</text>
</comment>
<dbReference type="InterPro" id="IPR015806">
    <property type="entry name" value="Pyrv_Knase_insert_dom_sf"/>
</dbReference>
<evidence type="ECO:0000259" key="14">
    <source>
        <dbReference type="Pfam" id="PF00224"/>
    </source>
</evidence>
<dbReference type="InterPro" id="IPR011037">
    <property type="entry name" value="Pyrv_Knase-like_insert_dom_sf"/>
</dbReference>
<evidence type="ECO:0000313" key="17">
    <source>
        <dbReference type="Proteomes" id="UP000699691"/>
    </source>
</evidence>
<dbReference type="SUPFAM" id="SSF51621">
    <property type="entry name" value="Phosphoenolpyruvate/pyruvate domain"/>
    <property type="match status" value="1"/>
</dbReference>
<dbReference type="PANTHER" id="PTHR11817">
    <property type="entry name" value="PYRUVATE KINASE"/>
    <property type="match status" value="1"/>
</dbReference>
<dbReference type="InterPro" id="IPR015813">
    <property type="entry name" value="Pyrv/PenolPyrv_kinase-like_dom"/>
</dbReference>
<dbReference type="GO" id="GO:0030955">
    <property type="term" value="F:potassium ion binding"/>
    <property type="evidence" value="ECO:0007669"/>
    <property type="project" value="UniProtKB-UniRule"/>
</dbReference>
<evidence type="ECO:0000256" key="7">
    <source>
        <dbReference type="ARBA" id="ARBA00022777"/>
    </source>
</evidence>
<comment type="catalytic activity">
    <reaction evidence="13">
        <text>pyruvate + ATP = phosphoenolpyruvate + ADP + H(+)</text>
        <dbReference type="Rhea" id="RHEA:18157"/>
        <dbReference type="ChEBI" id="CHEBI:15361"/>
        <dbReference type="ChEBI" id="CHEBI:15378"/>
        <dbReference type="ChEBI" id="CHEBI:30616"/>
        <dbReference type="ChEBI" id="CHEBI:58702"/>
        <dbReference type="ChEBI" id="CHEBI:456216"/>
        <dbReference type="EC" id="2.7.1.40"/>
    </reaction>
</comment>
<keyword evidence="10 13" id="KW-0324">Glycolysis</keyword>
<dbReference type="GO" id="GO:0005524">
    <property type="term" value="F:ATP binding"/>
    <property type="evidence" value="ECO:0007669"/>
    <property type="project" value="UniProtKB-KW"/>
</dbReference>
<dbReference type="Proteomes" id="UP000699691">
    <property type="component" value="Unassembled WGS sequence"/>
</dbReference>
<dbReference type="GO" id="GO:0004743">
    <property type="term" value="F:pyruvate kinase activity"/>
    <property type="evidence" value="ECO:0007669"/>
    <property type="project" value="UniProtKB-UniRule"/>
</dbReference>
<proteinExistence type="inferred from homology"/>
<evidence type="ECO:0000256" key="5">
    <source>
        <dbReference type="ARBA" id="ARBA00022723"/>
    </source>
</evidence>
<protein>
    <recommendedName>
        <fullName evidence="3 12">Pyruvate kinase</fullName>
        <ecNumber evidence="3 12">2.7.1.40</ecNumber>
    </recommendedName>
</protein>
<dbReference type="SUPFAM" id="SSF52935">
    <property type="entry name" value="PK C-terminal domain-like"/>
    <property type="match status" value="1"/>
</dbReference>
<dbReference type="SUPFAM" id="SSF50800">
    <property type="entry name" value="PK beta-barrel domain-like"/>
    <property type="match status" value="1"/>
</dbReference>
<dbReference type="AlphaFoldDB" id="A0A955RWK0"/>
<comment type="caution">
    <text evidence="16">The sequence shown here is derived from an EMBL/GenBank/DDBJ whole genome shotgun (WGS) entry which is preliminary data.</text>
</comment>
<keyword evidence="6" id="KW-0547">Nucleotide-binding</keyword>
<feature type="domain" description="Pyruvate kinase C-terminal" evidence="15">
    <location>
        <begin position="352"/>
        <end position="463"/>
    </location>
</feature>
<gene>
    <name evidence="16" type="primary">pyk</name>
    <name evidence="16" type="ORF">KC573_00670</name>
</gene>
<name>A0A955RWK0_UNCKA</name>